<comment type="similarity">
    <text evidence="2">Belongs to the bacterial solute-binding protein 2 family.</text>
</comment>
<dbReference type="InterPro" id="IPR028082">
    <property type="entry name" value="Peripla_BP_I"/>
</dbReference>
<reference evidence="6 7" key="1">
    <citation type="submission" date="2019-12" db="EMBL/GenBank/DDBJ databases">
        <authorList>
            <person name="Reyes-Prieto M."/>
        </authorList>
    </citation>
    <scope>NUCLEOTIDE SEQUENCE [LARGE SCALE GENOMIC DNA]</scope>
    <source>
        <strain evidence="6">HF14-78462</strain>
    </source>
</reference>
<keyword evidence="3 4" id="KW-0732">Signal</keyword>
<dbReference type="AlphaFoldDB" id="A0A5S9PAR3"/>
<evidence type="ECO:0000256" key="3">
    <source>
        <dbReference type="ARBA" id="ARBA00022729"/>
    </source>
</evidence>
<organism evidence="6 7">
    <name type="scientific">Starkeya nomas</name>
    <dbReference type="NCBI Taxonomy" id="2666134"/>
    <lineage>
        <taxon>Bacteria</taxon>
        <taxon>Pseudomonadati</taxon>
        <taxon>Pseudomonadota</taxon>
        <taxon>Alphaproteobacteria</taxon>
        <taxon>Hyphomicrobiales</taxon>
        <taxon>Xanthobacteraceae</taxon>
        <taxon>Starkeya</taxon>
    </lineage>
</organism>
<evidence type="ECO:0000256" key="1">
    <source>
        <dbReference type="ARBA" id="ARBA00004196"/>
    </source>
</evidence>
<dbReference type="InterPro" id="IPR025997">
    <property type="entry name" value="SBP_2_dom"/>
</dbReference>
<name>A0A5S9PAR3_9HYPH</name>
<accession>A0A5S9PAR3</accession>
<feature type="domain" description="Periplasmic binding protein" evidence="5">
    <location>
        <begin position="53"/>
        <end position="311"/>
    </location>
</feature>
<dbReference type="RefSeq" id="WP_159599312.1">
    <property type="nucleotide sequence ID" value="NZ_CACSAS010000001.1"/>
</dbReference>
<feature type="chain" id="PRO_5024819697" description="Periplasmic binding protein domain-containing protein" evidence="4">
    <location>
        <begin position="36"/>
        <end position="340"/>
    </location>
</feature>
<dbReference type="PANTHER" id="PTHR46847:SF1">
    <property type="entry name" value="D-ALLOSE-BINDING PERIPLASMIC PROTEIN-RELATED"/>
    <property type="match status" value="1"/>
</dbReference>
<dbReference type="EMBL" id="CACSAS010000001">
    <property type="protein sequence ID" value="CAA0100638.1"/>
    <property type="molecule type" value="Genomic_DNA"/>
</dbReference>
<comment type="subcellular location">
    <subcellularLocation>
        <location evidence="1">Cell envelope</location>
    </subcellularLocation>
</comment>
<dbReference type="GO" id="GO:0030246">
    <property type="term" value="F:carbohydrate binding"/>
    <property type="evidence" value="ECO:0007669"/>
    <property type="project" value="UniProtKB-ARBA"/>
</dbReference>
<dbReference type="Pfam" id="PF13407">
    <property type="entry name" value="Peripla_BP_4"/>
    <property type="match status" value="1"/>
</dbReference>
<dbReference type="CDD" id="cd06305">
    <property type="entry name" value="PBP1_methylthioribose_binding-like"/>
    <property type="match status" value="1"/>
</dbReference>
<evidence type="ECO:0000313" key="6">
    <source>
        <dbReference type="EMBL" id="CAA0100638.1"/>
    </source>
</evidence>
<evidence type="ECO:0000313" key="7">
    <source>
        <dbReference type="Proteomes" id="UP000433050"/>
    </source>
</evidence>
<dbReference type="InterPro" id="IPR006311">
    <property type="entry name" value="TAT_signal"/>
</dbReference>
<keyword evidence="7" id="KW-1185">Reference proteome</keyword>
<dbReference type="PROSITE" id="PS51318">
    <property type="entry name" value="TAT"/>
    <property type="match status" value="1"/>
</dbReference>
<gene>
    <name evidence="6" type="ORF">STARVERO_02634</name>
</gene>
<dbReference type="SUPFAM" id="SSF53822">
    <property type="entry name" value="Periplasmic binding protein-like I"/>
    <property type="match status" value="1"/>
</dbReference>
<dbReference type="Gene3D" id="3.40.50.2300">
    <property type="match status" value="2"/>
</dbReference>
<evidence type="ECO:0000256" key="2">
    <source>
        <dbReference type="ARBA" id="ARBA00007639"/>
    </source>
</evidence>
<dbReference type="Proteomes" id="UP000433050">
    <property type="component" value="Unassembled WGS sequence"/>
</dbReference>
<protein>
    <recommendedName>
        <fullName evidence="5">Periplasmic binding protein domain-containing protein</fullName>
    </recommendedName>
</protein>
<evidence type="ECO:0000259" key="5">
    <source>
        <dbReference type="Pfam" id="PF13407"/>
    </source>
</evidence>
<evidence type="ECO:0000256" key="4">
    <source>
        <dbReference type="SAM" id="SignalP"/>
    </source>
</evidence>
<dbReference type="GO" id="GO:0030313">
    <property type="term" value="C:cell envelope"/>
    <property type="evidence" value="ECO:0007669"/>
    <property type="project" value="UniProtKB-SubCell"/>
</dbReference>
<feature type="signal peptide" evidence="4">
    <location>
        <begin position="1"/>
        <end position="35"/>
    </location>
</feature>
<dbReference type="PANTHER" id="PTHR46847">
    <property type="entry name" value="D-ALLOSE-BINDING PERIPLASMIC PROTEIN-RELATED"/>
    <property type="match status" value="1"/>
</dbReference>
<sequence>MESSAPARIARRSLLKTGAALAGALTLGGPALAQAAAPAAADAPVPSLKGKTIAISVAGTDHFFDLKAYQAQIETVKELGGTPIGLDGGRNDKAIVSQLQTLLTQKPDAVIQTLGTLTVVDPWLKKLRQADIPVFSVDLPSTNVINTATSDNFSLGAQLALQLVSDIGGKGNIVVFNGFAGVPVCEIRYNQLRHVLKYYPEVKIVQPELRDVIPNTVQDAYAQITALLSKYPEKGSISAIWSAWDIPQLGATQALIAAGRTEILTYGVDGTPEVLALVKDPKAPASAVAAQQPSLIGRTAVLNVARYLNGDTSLPSQTFLPAIVANKKNAADVQKQLGQV</sequence>
<proteinExistence type="inferred from homology"/>